<dbReference type="InterPro" id="IPR012677">
    <property type="entry name" value="Nucleotide-bd_a/b_plait_sf"/>
</dbReference>
<dbReference type="AlphaFoldDB" id="A0A8X6X9N3"/>
<gene>
    <name evidence="3" type="ORF">TNIN_462781</name>
</gene>
<name>A0A8X6X9N3_9ARAC</name>
<protein>
    <recommendedName>
        <fullName evidence="2">RRM domain-containing protein</fullName>
    </recommendedName>
</protein>
<evidence type="ECO:0000313" key="4">
    <source>
        <dbReference type="Proteomes" id="UP000886998"/>
    </source>
</evidence>
<dbReference type="Gene3D" id="3.30.70.330">
    <property type="match status" value="1"/>
</dbReference>
<evidence type="ECO:0000259" key="2">
    <source>
        <dbReference type="Pfam" id="PF00076"/>
    </source>
</evidence>
<evidence type="ECO:0000313" key="3">
    <source>
        <dbReference type="EMBL" id="GFY49239.1"/>
    </source>
</evidence>
<dbReference type="InterPro" id="IPR035979">
    <property type="entry name" value="RBD_domain_sf"/>
</dbReference>
<dbReference type="GO" id="GO:0003723">
    <property type="term" value="F:RNA binding"/>
    <property type="evidence" value="ECO:0007669"/>
    <property type="project" value="UniProtKB-KW"/>
</dbReference>
<proteinExistence type="predicted"/>
<feature type="domain" description="RRM" evidence="2">
    <location>
        <begin position="60"/>
        <end position="101"/>
    </location>
</feature>
<evidence type="ECO:0000256" key="1">
    <source>
        <dbReference type="ARBA" id="ARBA00022884"/>
    </source>
</evidence>
<accession>A0A8X6X9N3</accession>
<dbReference type="SUPFAM" id="SSF54928">
    <property type="entry name" value="RNA-binding domain, RBD"/>
    <property type="match status" value="1"/>
</dbReference>
<dbReference type="Proteomes" id="UP000886998">
    <property type="component" value="Unassembled WGS sequence"/>
</dbReference>
<comment type="caution">
    <text evidence="3">The sequence shown here is derived from an EMBL/GenBank/DDBJ whole genome shotgun (WGS) entry which is preliminary data.</text>
</comment>
<keyword evidence="1" id="KW-0694">RNA-binding</keyword>
<organism evidence="3 4">
    <name type="scientific">Trichonephila inaurata madagascariensis</name>
    <dbReference type="NCBI Taxonomy" id="2747483"/>
    <lineage>
        <taxon>Eukaryota</taxon>
        <taxon>Metazoa</taxon>
        <taxon>Ecdysozoa</taxon>
        <taxon>Arthropoda</taxon>
        <taxon>Chelicerata</taxon>
        <taxon>Arachnida</taxon>
        <taxon>Araneae</taxon>
        <taxon>Araneomorphae</taxon>
        <taxon>Entelegynae</taxon>
        <taxon>Araneoidea</taxon>
        <taxon>Nephilidae</taxon>
        <taxon>Trichonephila</taxon>
        <taxon>Trichonephila inaurata</taxon>
    </lineage>
</organism>
<reference evidence="3" key="1">
    <citation type="submission" date="2020-08" db="EMBL/GenBank/DDBJ databases">
        <title>Multicomponent nature underlies the extraordinary mechanical properties of spider dragline silk.</title>
        <authorList>
            <person name="Kono N."/>
            <person name="Nakamura H."/>
            <person name="Mori M."/>
            <person name="Yoshida Y."/>
            <person name="Ohtoshi R."/>
            <person name="Malay A.D."/>
            <person name="Moran D.A.P."/>
            <person name="Tomita M."/>
            <person name="Numata K."/>
            <person name="Arakawa K."/>
        </authorList>
    </citation>
    <scope>NUCLEOTIDE SEQUENCE</scope>
</reference>
<sequence>MGNLIVCFLRFASEEKADANYKTLQGKELKGNLLNVDYLGAKSKNKGDLKTEDVLTHFPKASKVSFNTSTVSRTAFVRFFNEEDAAKAFSLKEIEIKGHMLKLNMCPASAFSSGNKSMLLHY</sequence>
<dbReference type="OrthoDB" id="6437583at2759"/>
<dbReference type="EMBL" id="BMAV01006898">
    <property type="protein sequence ID" value="GFY49239.1"/>
    <property type="molecule type" value="Genomic_DNA"/>
</dbReference>
<dbReference type="Pfam" id="PF00076">
    <property type="entry name" value="RRM_1"/>
    <property type="match status" value="1"/>
</dbReference>
<keyword evidence="4" id="KW-1185">Reference proteome</keyword>
<dbReference type="InterPro" id="IPR000504">
    <property type="entry name" value="RRM_dom"/>
</dbReference>